<evidence type="ECO:0000313" key="2">
    <source>
        <dbReference type="EMBL" id="THG90477.1"/>
    </source>
</evidence>
<evidence type="ECO:0000313" key="1">
    <source>
        <dbReference type="EMBL" id="KGA95458.1"/>
    </source>
</evidence>
<dbReference type="EMBL" id="ALPT02000172">
    <property type="protein sequence ID" value="KGA95458.1"/>
    <property type="molecule type" value="Genomic_DNA"/>
</dbReference>
<dbReference type="AlphaFoldDB" id="A0A094WHS2"/>
<reference evidence="2 4" key="2">
    <citation type="submission" date="2014-01" db="EMBL/GenBank/DDBJ databases">
        <title>Draft genome sequencing of Bacillus alcalophilus CGMCC 1.3604.</title>
        <authorList>
            <person name="Yang J."/>
            <person name="Diao L."/>
            <person name="Yang S."/>
        </authorList>
    </citation>
    <scope>NUCLEOTIDE SEQUENCE [LARGE SCALE GENOMIC DNA]</scope>
    <source>
        <strain evidence="2 4">CGMCC 1.3604</strain>
    </source>
</reference>
<dbReference type="OrthoDB" id="1957974at2"/>
<sequence>MAATKEEICIAQHLKAYVEQCKYREIASFAEPCEGCPLNKECDFEAYQIMGPFVEKAGVEFTPSSPDEFKNRLQRKVHKMQGQINELGEEKGRLMFSSRLDILDRMNIHN</sequence>
<name>A0A094WHS2_ALKAL</name>
<dbReference type="EMBL" id="JALP01000146">
    <property type="protein sequence ID" value="THG90477.1"/>
    <property type="molecule type" value="Genomic_DNA"/>
</dbReference>
<organism evidence="1 3">
    <name type="scientific">Alkalihalobacillus alcalophilus ATCC 27647 = CGMCC 1.3604</name>
    <dbReference type="NCBI Taxonomy" id="1218173"/>
    <lineage>
        <taxon>Bacteria</taxon>
        <taxon>Bacillati</taxon>
        <taxon>Bacillota</taxon>
        <taxon>Bacilli</taxon>
        <taxon>Bacillales</taxon>
        <taxon>Bacillaceae</taxon>
        <taxon>Alkalihalobacillus</taxon>
    </lineage>
</organism>
<comment type="caution">
    <text evidence="1">The sequence shown here is derived from an EMBL/GenBank/DDBJ whole genome shotgun (WGS) entry which is preliminary data.</text>
</comment>
<gene>
    <name evidence="2" type="ORF">AJ85_10515</name>
    <name evidence="1" type="ORF">BALCAV_0222615</name>
</gene>
<dbReference type="Proteomes" id="UP000297014">
    <property type="component" value="Unassembled WGS sequence"/>
</dbReference>
<accession>A0A094WHS2</accession>
<dbReference type="RefSeq" id="WP_003321239.1">
    <property type="nucleotide sequence ID" value="NZ_ALPT02000172.1"/>
</dbReference>
<evidence type="ECO:0000313" key="3">
    <source>
        <dbReference type="Proteomes" id="UP000002754"/>
    </source>
</evidence>
<dbReference type="Proteomes" id="UP000002754">
    <property type="component" value="Unassembled WGS sequence"/>
</dbReference>
<proteinExistence type="predicted"/>
<reference evidence="1 3" key="1">
    <citation type="journal article" date="2014" name="Genome Announc.">
        <title>Draft Genome Sequence of Bacillus alcalophilus AV1934, a Classic Alkaliphile Isolated from Human Feces in 1934.</title>
        <authorList>
            <person name="Attie O."/>
            <person name="Jayaprakash A."/>
            <person name="Shah H."/>
            <person name="Paulsen I.T."/>
            <person name="Morino M."/>
            <person name="Takahashi Y."/>
            <person name="Narumi I."/>
            <person name="Sachidanandam R."/>
            <person name="Satoh K."/>
            <person name="Ito M."/>
            <person name="Krulwich T.A."/>
        </authorList>
    </citation>
    <scope>NUCLEOTIDE SEQUENCE [LARGE SCALE GENOMIC DNA]</scope>
    <source>
        <strain evidence="1 3">AV1934</strain>
    </source>
</reference>
<protein>
    <submittedName>
        <fullName evidence="1">Uncharacterized protein</fullName>
    </submittedName>
</protein>
<evidence type="ECO:0000313" key="4">
    <source>
        <dbReference type="Proteomes" id="UP000297014"/>
    </source>
</evidence>
<keyword evidence="3" id="KW-1185">Reference proteome</keyword>